<proteinExistence type="predicted"/>
<comment type="caution">
    <text evidence="1">The sequence shown here is derived from an EMBL/GenBank/DDBJ whole genome shotgun (WGS) entry which is preliminary data.</text>
</comment>
<dbReference type="EMBL" id="VOBL01000046">
    <property type="protein sequence ID" value="KAA0971301.1"/>
    <property type="molecule type" value="Genomic_DNA"/>
</dbReference>
<gene>
    <name evidence="1" type="ORF">FQ154_20510</name>
</gene>
<evidence type="ECO:0000313" key="1">
    <source>
        <dbReference type="EMBL" id="KAA0971301.1"/>
    </source>
</evidence>
<protein>
    <submittedName>
        <fullName evidence="1">Uncharacterized protein</fullName>
    </submittedName>
</protein>
<sequence>MISDSIPWRVELARIASRLERKSRQESWSERSTFRTEKDLMLVGYAIRRLTEARKLADSLVAAQVPVLRFPRVGVIPDVYNKEDIDKHYALDAPVQSQIKLGHFCNQLIHSYIFMHSFEDIIEPVEQEDGTILDGVRYFNGVFVASEHERYKHVYFFPLDAITALCRKVAAEDIVGVDMRRDKDGLMQISHVISSADEEVRLIEGH</sequence>
<evidence type="ECO:0000313" key="2">
    <source>
        <dbReference type="Proteomes" id="UP000323856"/>
    </source>
</evidence>
<organism evidence="1 2">
    <name type="scientific">Paeniglutamicibacter gangotriensis</name>
    <dbReference type="NCBI Taxonomy" id="254787"/>
    <lineage>
        <taxon>Bacteria</taxon>
        <taxon>Bacillati</taxon>
        <taxon>Actinomycetota</taxon>
        <taxon>Actinomycetes</taxon>
        <taxon>Micrococcales</taxon>
        <taxon>Micrococcaceae</taxon>
        <taxon>Paeniglutamicibacter</taxon>
    </lineage>
</organism>
<dbReference type="OrthoDB" id="582074at2"/>
<dbReference type="Proteomes" id="UP000323856">
    <property type="component" value="Unassembled WGS sequence"/>
</dbReference>
<accession>A0A5B0E041</accession>
<reference evidence="1 2" key="1">
    <citation type="submission" date="2019-07" db="EMBL/GenBank/DDBJ databases">
        <title>Analysis of the biochemical properties, biological activity and biotechnological potential of siderophores and biosurfactants produced by Antarctic psychrotolerant bacteria.</title>
        <authorList>
            <person name="Styczynski M."/>
            <person name="Krucon T."/>
            <person name="Decewicz P."/>
            <person name="Dziewit L."/>
        </authorList>
    </citation>
    <scope>NUCLEOTIDE SEQUENCE [LARGE SCALE GENOMIC DNA]</scope>
    <source>
        <strain evidence="1 2">ANT_H27</strain>
    </source>
</reference>
<dbReference type="RefSeq" id="WP_149621171.1">
    <property type="nucleotide sequence ID" value="NZ_VOBL01000046.1"/>
</dbReference>
<name>A0A5B0E041_9MICC</name>
<dbReference type="AlphaFoldDB" id="A0A5B0E041"/>